<comment type="similarity">
    <text evidence="1 6">Belongs to the lysophospholipase family.</text>
</comment>
<dbReference type="Pfam" id="PF01735">
    <property type="entry name" value="PLA2_B"/>
    <property type="match status" value="2"/>
</dbReference>
<reference evidence="8" key="1">
    <citation type="submission" date="2022-03" db="EMBL/GenBank/DDBJ databases">
        <authorList>
            <person name="Legras J.-L."/>
            <person name="Devillers H."/>
            <person name="Grondin C."/>
        </authorList>
    </citation>
    <scope>NUCLEOTIDE SEQUENCE</scope>
    <source>
        <strain evidence="8">CLIB 1423</strain>
    </source>
</reference>
<evidence type="ECO:0000313" key="9">
    <source>
        <dbReference type="Proteomes" id="UP000837801"/>
    </source>
</evidence>
<evidence type="ECO:0000256" key="3">
    <source>
        <dbReference type="ARBA" id="ARBA00022963"/>
    </source>
</evidence>
<dbReference type="GO" id="GO:0004623">
    <property type="term" value="F:phospholipase A2 activity"/>
    <property type="evidence" value="ECO:0007669"/>
    <property type="project" value="TreeGrafter"/>
</dbReference>
<evidence type="ECO:0000256" key="2">
    <source>
        <dbReference type="ARBA" id="ARBA00022801"/>
    </source>
</evidence>
<dbReference type="AlphaFoldDB" id="A0A9P0QLN6"/>
<protein>
    <recommendedName>
        <fullName evidence="6">Lysophospholipase</fullName>
        <ecNumber evidence="6">3.1.1.5</ecNumber>
    </recommendedName>
</protein>
<organism evidence="8 9">
    <name type="scientific">[Candida] railenensis</name>
    <dbReference type="NCBI Taxonomy" id="45579"/>
    <lineage>
        <taxon>Eukaryota</taxon>
        <taxon>Fungi</taxon>
        <taxon>Dikarya</taxon>
        <taxon>Ascomycota</taxon>
        <taxon>Saccharomycotina</taxon>
        <taxon>Pichiomycetes</taxon>
        <taxon>Debaryomycetaceae</taxon>
        <taxon>Kurtzmaniella</taxon>
    </lineage>
</organism>
<dbReference type="PROSITE" id="PS51210">
    <property type="entry name" value="PLA2C"/>
    <property type="match status" value="1"/>
</dbReference>
<keyword evidence="9" id="KW-1185">Reference proteome</keyword>
<dbReference type="SMART" id="SM00022">
    <property type="entry name" value="PLAc"/>
    <property type="match status" value="1"/>
</dbReference>
<proteinExistence type="inferred from homology"/>
<evidence type="ECO:0000259" key="7">
    <source>
        <dbReference type="PROSITE" id="PS51210"/>
    </source>
</evidence>
<dbReference type="EC" id="3.1.1.5" evidence="6"/>
<name>A0A9P0QLN6_9ASCO</name>
<dbReference type="InterPro" id="IPR002642">
    <property type="entry name" value="LysoPLipase_cat_dom"/>
</dbReference>
<keyword evidence="3 5" id="KW-0442">Lipid degradation</keyword>
<comment type="caution">
    <text evidence="8">The sequence shown here is derived from an EMBL/GenBank/DDBJ whole genome shotgun (WGS) entry which is preliminary data.</text>
</comment>
<dbReference type="GO" id="GO:0046475">
    <property type="term" value="P:glycerophospholipid catabolic process"/>
    <property type="evidence" value="ECO:0007669"/>
    <property type="project" value="TreeGrafter"/>
</dbReference>
<sequence length="654" mass="73927">MAQRKIVSRRYLIEYLSRNSIPGFNHSELVKNATDISIAIAFSGGGYRSMLTGAGVLTAFDLRTPGSMLPNHLGGILQASNYITGISGGSWLVMSNMANDFKPNYISLQEGQWNINEKLLEGIPNFDLKNLESDMAPTASFTHSSSASQETSAMKAKESASIAGRIKRRGFLKNLMKVFNFSPKDGIIVSSTDPLEKVLKPIVQKERRNVSHSEVSSSLISWKKVISYYKDIHVEVRAKKKSGFPISLTDYWGRALSRRIFPRAVRSPGVTLSSVTKLESFRRFLQPFPIICTIEAVPEYSFNSETSHTFEINPFEFGSWDQYLNSFVDIKYLGTKLLNGAPTSLDVCMSGLDNLGFLTGASSSLFNYIFVYLYQNLLETKQNTKSTLQNILQTFGLRPNPKSWQHPQNHPDYALISPNPFLREKLRGTQEISKRDFIYLTDGGGDGQNIPFHPLLQYSRKVDIIFAFDMSGDILNFPNGTSLVRTSQRYRSIWNKTPYFDTMKYSKSNATRGRYRGVFPKVPSCEEFNSRGYTKVPVFFGCDLVKDYPTAGSFHTMNHLDFPPDYTPPLIIYFANTNHSFASNTSTFQMSYQDDEIRGMMQNGYDIATYINGTIDDKFSACLSCAILKREFGRQNIVPPRFCTECFEKYCYQG</sequence>
<keyword evidence="2 5" id="KW-0378">Hydrolase</keyword>
<dbReference type="PANTHER" id="PTHR10728:SF56">
    <property type="entry name" value="MEIOTIC PHOSPHOLIPASE SPO1-RELATED"/>
    <property type="match status" value="1"/>
</dbReference>
<dbReference type="SUPFAM" id="SSF52151">
    <property type="entry name" value="FabD/lysophospholipase-like"/>
    <property type="match status" value="1"/>
</dbReference>
<dbReference type="Proteomes" id="UP000837801">
    <property type="component" value="Unassembled WGS sequence"/>
</dbReference>
<dbReference type="InterPro" id="IPR016035">
    <property type="entry name" value="Acyl_Trfase/lysoPLipase"/>
</dbReference>
<gene>
    <name evidence="8" type="ORF">CLIB1423_03S07470</name>
</gene>
<evidence type="ECO:0000313" key="8">
    <source>
        <dbReference type="EMBL" id="CAH2351490.1"/>
    </source>
</evidence>
<evidence type="ECO:0000256" key="6">
    <source>
        <dbReference type="RuleBase" id="RU362103"/>
    </source>
</evidence>
<dbReference type="GO" id="GO:0005886">
    <property type="term" value="C:plasma membrane"/>
    <property type="evidence" value="ECO:0007669"/>
    <property type="project" value="TreeGrafter"/>
</dbReference>
<dbReference type="GO" id="GO:0005783">
    <property type="term" value="C:endoplasmic reticulum"/>
    <property type="evidence" value="ECO:0007669"/>
    <property type="project" value="TreeGrafter"/>
</dbReference>
<dbReference type="GO" id="GO:0004622">
    <property type="term" value="F:phosphatidylcholine lysophospholipase activity"/>
    <property type="evidence" value="ECO:0007669"/>
    <property type="project" value="UniProtKB-EC"/>
</dbReference>
<dbReference type="GO" id="GO:0005829">
    <property type="term" value="C:cytosol"/>
    <property type="evidence" value="ECO:0007669"/>
    <property type="project" value="TreeGrafter"/>
</dbReference>
<dbReference type="EMBL" id="CAKXYY010000003">
    <property type="protein sequence ID" value="CAH2351490.1"/>
    <property type="molecule type" value="Genomic_DNA"/>
</dbReference>
<evidence type="ECO:0000256" key="5">
    <source>
        <dbReference type="PROSITE-ProRule" id="PRU00555"/>
    </source>
</evidence>
<evidence type="ECO:0000256" key="4">
    <source>
        <dbReference type="ARBA" id="ARBA00023098"/>
    </source>
</evidence>
<dbReference type="GO" id="GO:0005576">
    <property type="term" value="C:extracellular region"/>
    <property type="evidence" value="ECO:0007669"/>
    <property type="project" value="TreeGrafter"/>
</dbReference>
<feature type="domain" description="PLA2c" evidence="7">
    <location>
        <begin position="1"/>
        <end position="654"/>
    </location>
</feature>
<comment type="catalytic activity">
    <reaction evidence="6">
        <text>a 1-acyl-sn-glycero-3-phosphocholine + H2O = sn-glycerol 3-phosphocholine + a fatty acid + H(+)</text>
        <dbReference type="Rhea" id="RHEA:15177"/>
        <dbReference type="ChEBI" id="CHEBI:15377"/>
        <dbReference type="ChEBI" id="CHEBI:15378"/>
        <dbReference type="ChEBI" id="CHEBI:16870"/>
        <dbReference type="ChEBI" id="CHEBI:28868"/>
        <dbReference type="ChEBI" id="CHEBI:58168"/>
        <dbReference type="EC" id="3.1.1.5"/>
    </reaction>
</comment>
<keyword evidence="4 5" id="KW-0443">Lipid metabolism</keyword>
<accession>A0A9P0QLN6</accession>
<dbReference type="PANTHER" id="PTHR10728">
    <property type="entry name" value="CYTOSOLIC PHOSPHOLIPASE A2"/>
    <property type="match status" value="1"/>
</dbReference>
<evidence type="ECO:0000256" key="1">
    <source>
        <dbReference type="ARBA" id="ARBA00008780"/>
    </source>
</evidence>
<dbReference type="OrthoDB" id="4084751at2759"/>
<dbReference type="Gene3D" id="3.40.1090.10">
    <property type="entry name" value="Cytosolic phospholipase A2 catalytic domain"/>
    <property type="match status" value="1"/>
</dbReference>